<evidence type="ECO:0000313" key="2">
    <source>
        <dbReference type="Proteomes" id="UP000593567"/>
    </source>
</evidence>
<dbReference type="Proteomes" id="UP000593567">
    <property type="component" value="Unassembled WGS sequence"/>
</dbReference>
<organism evidence="1 2">
    <name type="scientific">Bugula neritina</name>
    <name type="common">Brown bryozoan</name>
    <name type="synonym">Sertularia neritina</name>
    <dbReference type="NCBI Taxonomy" id="10212"/>
    <lineage>
        <taxon>Eukaryota</taxon>
        <taxon>Metazoa</taxon>
        <taxon>Spiralia</taxon>
        <taxon>Lophotrochozoa</taxon>
        <taxon>Bryozoa</taxon>
        <taxon>Gymnolaemata</taxon>
        <taxon>Cheilostomatida</taxon>
        <taxon>Flustrina</taxon>
        <taxon>Buguloidea</taxon>
        <taxon>Bugulidae</taxon>
        <taxon>Bugula</taxon>
    </lineage>
</organism>
<protein>
    <submittedName>
        <fullName evidence="1">Uncharacterized protein</fullName>
    </submittedName>
</protein>
<evidence type="ECO:0000313" key="1">
    <source>
        <dbReference type="EMBL" id="KAF6018177.1"/>
    </source>
</evidence>
<sequence>MNVLTVKLPEGITCETCVLQWKYCEISTGRKSFYGNLLIDISLKCWCNLLAQYTTLKPTTNKIQTGGKTRCYAKKSEFNNWCNDRCAMENCNPSYCWCDDNPVLPTKKVCEGSYKDWCESNCNHIPSYCTPCKDVQFDHRV</sequence>
<reference evidence="1" key="1">
    <citation type="submission" date="2020-06" db="EMBL/GenBank/DDBJ databases">
        <title>Draft genome of Bugula neritina, a colonial animal packing powerful symbionts and potential medicines.</title>
        <authorList>
            <person name="Rayko M."/>
        </authorList>
    </citation>
    <scope>NUCLEOTIDE SEQUENCE [LARGE SCALE GENOMIC DNA]</scope>
    <source>
        <strain evidence="1">Kwan_BN1</strain>
    </source>
</reference>
<name>A0A7J7IXC7_BUGNE</name>
<accession>A0A7J7IXC7</accession>
<gene>
    <name evidence="1" type="ORF">EB796_023516</name>
</gene>
<dbReference type="AlphaFoldDB" id="A0A7J7IXC7"/>
<dbReference type="EMBL" id="VXIV02003329">
    <property type="protein sequence ID" value="KAF6018177.1"/>
    <property type="molecule type" value="Genomic_DNA"/>
</dbReference>
<keyword evidence="2" id="KW-1185">Reference proteome</keyword>
<dbReference type="OrthoDB" id="64893at2759"/>
<comment type="caution">
    <text evidence="1">The sequence shown here is derived from an EMBL/GenBank/DDBJ whole genome shotgun (WGS) entry which is preliminary data.</text>
</comment>
<proteinExistence type="predicted"/>